<sequence length="276" mass="31035">MYKTKFLKLLSFHLMSTGISVFLFSLKYKIFFDLSTKDALIPDLSQGWVPQAVGYIPEKKWLLVTNYNDDKRTASSIAVIDSITKTFIKRILLANKNGDVYTGHAGGIAVSKTNVFISNQFSIATQGSFAYFDPTDNILWAGDFVDDKDEKQQPKLVGYKLNINDTLNNSRLSATYTWNIPIKIQGMVIINDKCVFSQSYGRASDSKLIIANKGYNGKQLKTITLPPLSEGLSYHPNSNDLFIIFESAAEQYLVGGIYPLKNIYKINVKKFFKDIA</sequence>
<evidence type="ECO:0000313" key="2">
    <source>
        <dbReference type="EMBL" id="CAF4342035.1"/>
    </source>
</evidence>
<evidence type="ECO:0000313" key="1">
    <source>
        <dbReference type="EMBL" id="CAF1475902.1"/>
    </source>
</evidence>
<reference evidence="1" key="1">
    <citation type="submission" date="2021-02" db="EMBL/GenBank/DDBJ databases">
        <authorList>
            <person name="Nowell W R."/>
        </authorList>
    </citation>
    <scope>NUCLEOTIDE SEQUENCE</scope>
</reference>
<dbReference type="EMBL" id="CAJNOQ010020811">
    <property type="protein sequence ID" value="CAF1475902.1"/>
    <property type="molecule type" value="Genomic_DNA"/>
</dbReference>
<gene>
    <name evidence="1" type="ORF">GPM918_LOCUS35632</name>
    <name evidence="2" type="ORF">SRO942_LOCUS36352</name>
</gene>
<dbReference type="AlphaFoldDB" id="A0A815RD66"/>
<keyword evidence="3" id="KW-1185">Reference proteome</keyword>
<evidence type="ECO:0000313" key="3">
    <source>
        <dbReference type="Proteomes" id="UP000663829"/>
    </source>
</evidence>
<protein>
    <submittedName>
        <fullName evidence="1">Uncharacterized protein</fullName>
    </submittedName>
</protein>
<dbReference type="InterPro" id="IPR011044">
    <property type="entry name" value="Quino_amine_DH_bsu"/>
</dbReference>
<dbReference type="Proteomes" id="UP000663829">
    <property type="component" value="Unassembled WGS sequence"/>
</dbReference>
<accession>A0A815RD66</accession>
<dbReference type="Proteomes" id="UP000681722">
    <property type="component" value="Unassembled WGS sequence"/>
</dbReference>
<name>A0A815RD66_9BILA</name>
<dbReference type="SUPFAM" id="SSF50969">
    <property type="entry name" value="YVTN repeat-like/Quinoprotein amine dehydrogenase"/>
    <property type="match status" value="1"/>
</dbReference>
<dbReference type="EMBL" id="CAJOBC010086282">
    <property type="protein sequence ID" value="CAF4342035.1"/>
    <property type="molecule type" value="Genomic_DNA"/>
</dbReference>
<comment type="caution">
    <text evidence="1">The sequence shown here is derived from an EMBL/GenBank/DDBJ whole genome shotgun (WGS) entry which is preliminary data.</text>
</comment>
<organism evidence="1 3">
    <name type="scientific">Didymodactylos carnosus</name>
    <dbReference type="NCBI Taxonomy" id="1234261"/>
    <lineage>
        <taxon>Eukaryota</taxon>
        <taxon>Metazoa</taxon>
        <taxon>Spiralia</taxon>
        <taxon>Gnathifera</taxon>
        <taxon>Rotifera</taxon>
        <taxon>Eurotatoria</taxon>
        <taxon>Bdelloidea</taxon>
        <taxon>Philodinida</taxon>
        <taxon>Philodinidae</taxon>
        <taxon>Didymodactylos</taxon>
    </lineage>
</organism>
<proteinExistence type="predicted"/>